<organism evidence="1 2">
    <name type="scientific">Ixodes persulcatus</name>
    <name type="common">Taiga tick</name>
    <dbReference type="NCBI Taxonomy" id="34615"/>
    <lineage>
        <taxon>Eukaryota</taxon>
        <taxon>Metazoa</taxon>
        <taxon>Ecdysozoa</taxon>
        <taxon>Arthropoda</taxon>
        <taxon>Chelicerata</taxon>
        <taxon>Arachnida</taxon>
        <taxon>Acari</taxon>
        <taxon>Parasitiformes</taxon>
        <taxon>Ixodida</taxon>
        <taxon>Ixodoidea</taxon>
        <taxon>Ixodidae</taxon>
        <taxon>Ixodinae</taxon>
        <taxon>Ixodes</taxon>
    </lineage>
</organism>
<comment type="caution">
    <text evidence="1">The sequence shown here is derived from an EMBL/GenBank/DDBJ whole genome shotgun (WGS) entry which is preliminary data.</text>
</comment>
<name>A0AC60QAT8_IXOPE</name>
<proteinExistence type="predicted"/>
<dbReference type="Proteomes" id="UP000805193">
    <property type="component" value="Unassembled WGS sequence"/>
</dbReference>
<gene>
    <name evidence="1" type="ORF">HPB47_022153</name>
</gene>
<sequence>MAYLGQSRVTMGSLLLVHCGRDFSYLGGSRIATQCHTDQLGKWLNDITELNWDRHIPEIAFAMRTAESVATGYSSVFLCYKRELRTVWEPRQDAQGPKPPESADKHLQQSSPDACRRRLTSPEATKSKPKKHRRRTTTNSEGRQHVKVGDLVLRDAHTMSNASKGISAKLAARREGPIRVVDQVGDNDFLLSNPASGRRRGIAQADQLALYHGPWEDRSPTASRLKRVRTVRRGQRHGPSGKV</sequence>
<keyword evidence="2" id="KW-1185">Reference proteome</keyword>
<dbReference type="EMBL" id="JABSTQ010009265">
    <property type="protein sequence ID" value="KAG0431034.1"/>
    <property type="molecule type" value="Genomic_DNA"/>
</dbReference>
<reference evidence="1 2" key="1">
    <citation type="journal article" date="2020" name="Cell">
        <title>Large-Scale Comparative Analyses of Tick Genomes Elucidate Their Genetic Diversity and Vector Capacities.</title>
        <authorList>
            <consortium name="Tick Genome and Microbiome Consortium (TIGMIC)"/>
            <person name="Jia N."/>
            <person name="Wang J."/>
            <person name="Shi W."/>
            <person name="Du L."/>
            <person name="Sun Y."/>
            <person name="Zhan W."/>
            <person name="Jiang J.F."/>
            <person name="Wang Q."/>
            <person name="Zhang B."/>
            <person name="Ji P."/>
            <person name="Bell-Sakyi L."/>
            <person name="Cui X.M."/>
            <person name="Yuan T.T."/>
            <person name="Jiang B.G."/>
            <person name="Yang W.F."/>
            <person name="Lam T.T."/>
            <person name="Chang Q.C."/>
            <person name="Ding S.J."/>
            <person name="Wang X.J."/>
            <person name="Zhu J.G."/>
            <person name="Ruan X.D."/>
            <person name="Zhao L."/>
            <person name="Wei J.T."/>
            <person name="Ye R.Z."/>
            <person name="Que T.C."/>
            <person name="Du C.H."/>
            <person name="Zhou Y.H."/>
            <person name="Cheng J.X."/>
            <person name="Dai P.F."/>
            <person name="Guo W.B."/>
            <person name="Han X.H."/>
            <person name="Huang E.J."/>
            <person name="Li L.F."/>
            <person name="Wei W."/>
            <person name="Gao Y.C."/>
            <person name="Liu J.Z."/>
            <person name="Shao H.Z."/>
            <person name="Wang X."/>
            <person name="Wang C.C."/>
            <person name="Yang T.C."/>
            <person name="Huo Q.B."/>
            <person name="Li W."/>
            <person name="Chen H.Y."/>
            <person name="Chen S.E."/>
            <person name="Zhou L.G."/>
            <person name="Ni X.B."/>
            <person name="Tian J.H."/>
            <person name="Sheng Y."/>
            <person name="Liu T."/>
            <person name="Pan Y.S."/>
            <person name="Xia L.Y."/>
            <person name="Li J."/>
            <person name="Zhao F."/>
            <person name="Cao W.C."/>
        </authorList>
    </citation>
    <scope>NUCLEOTIDE SEQUENCE [LARGE SCALE GENOMIC DNA]</scope>
    <source>
        <strain evidence="1">Iper-2018</strain>
    </source>
</reference>
<protein>
    <submittedName>
        <fullName evidence="1">Uncharacterized protein</fullName>
    </submittedName>
</protein>
<accession>A0AC60QAT8</accession>
<evidence type="ECO:0000313" key="1">
    <source>
        <dbReference type="EMBL" id="KAG0431034.1"/>
    </source>
</evidence>
<evidence type="ECO:0000313" key="2">
    <source>
        <dbReference type="Proteomes" id="UP000805193"/>
    </source>
</evidence>